<dbReference type="PRINTS" id="PR00080">
    <property type="entry name" value="SDRFAMILY"/>
</dbReference>
<sequence length="350" mass="38065">MSTIRRNVAYRPHLDLFMQLPSTLNRHTTIPFQLYDGGFSRESFADYLAKIAITGAASGMGLATARLLANRGASVSLADRNEEALKAAHKSLTTTLNNKHAYAVVDVRDANSLRTWMEITVKELGRLDGAVNMAGVVLDTCPVSELKESDWDFTMDVNLKGVFLSMREEINHMHTGGSIVSATSIYGQVGSPGTAAYGASKAAVIGLSRAAAKENPTLRINCVSPGVADTPMLAGEPEEDVALATSQSIMKRKGNPAEVANVIAFLLSRDASFVTGAVLMVGKSNQLVLIQSHRPFSEWTNGLISIEKLHLYAREVFLRQLKQYPRHELIGLLQCFGVDVRIQNIDAMFV</sequence>
<accession>A0A0D1ZGD4</accession>
<dbReference type="OrthoDB" id="1669814at2759"/>
<keyword evidence="3" id="KW-0560">Oxidoreductase</keyword>
<dbReference type="HOGENOM" id="CLU_010194_1_0_1"/>
<dbReference type="InterPro" id="IPR036291">
    <property type="entry name" value="NAD(P)-bd_dom_sf"/>
</dbReference>
<dbReference type="Proteomes" id="UP000054302">
    <property type="component" value="Unassembled WGS sequence"/>
</dbReference>
<reference evidence="4 5" key="1">
    <citation type="submission" date="2015-01" db="EMBL/GenBank/DDBJ databases">
        <title>The Genome Sequence of Exophiala mesophila CBS40295.</title>
        <authorList>
            <consortium name="The Broad Institute Genomics Platform"/>
            <person name="Cuomo C."/>
            <person name="de Hoog S."/>
            <person name="Gorbushina A."/>
            <person name="Stielow B."/>
            <person name="Teixiera M."/>
            <person name="Abouelleil A."/>
            <person name="Chapman S.B."/>
            <person name="Priest M."/>
            <person name="Young S.K."/>
            <person name="Wortman J."/>
            <person name="Nusbaum C."/>
            <person name="Birren B."/>
        </authorList>
    </citation>
    <scope>NUCLEOTIDE SEQUENCE [LARGE SCALE GENOMIC DNA]</scope>
    <source>
        <strain evidence="4 5">CBS 40295</strain>
    </source>
</reference>
<dbReference type="RefSeq" id="XP_016224468.1">
    <property type="nucleotide sequence ID" value="XM_016368680.1"/>
</dbReference>
<dbReference type="PROSITE" id="PS00061">
    <property type="entry name" value="ADH_SHORT"/>
    <property type="match status" value="1"/>
</dbReference>
<dbReference type="STRING" id="212818.A0A0D1ZGD4"/>
<dbReference type="PANTHER" id="PTHR24321">
    <property type="entry name" value="DEHYDROGENASES, SHORT CHAIN"/>
    <property type="match status" value="1"/>
</dbReference>
<evidence type="ECO:0000313" key="5">
    <source>
        <dbReference type="Proteomes" id="UP000054302"/>
    </source>
</evidence>
<evidence type="ECO:0000256" key="2">
    <source>
        <dbReference type="ARBA" id="ARBA00022857"/>
    </source>
</evidence>
<dbReference type="Gene3D" id="3.40.50.720">
    <property type="entry name" value="NAD(P)-binding Rossmann-like Domain"/>
    <property type="match status" value="1"/>
</dbReference>
<comment type="similarity">
    <text evidence="1">Belongs to the short-chain dehydrogenases/reductases (SDR) family.</text>
</comment>
<organism evidence="4 5">
    <name type="scientific">Exophiala mesophila</name>
    <name type="common">Black yeast-like fungus</name>
    <dbReference type="NCBI Taxonomy" id="212818"/>
    <lineage>
        <taxon>Eukaryota</taxon>
        <taxon>Fungi</taxon>
        <taxon>Dikarya</taxon>
        <taxon>Ascomycota</taxon>
        <taxon>Pezizomycotina</taxon>
        <taxon>Eurotiomycetes</taxon>
        <taxon>Chaetothyriomycetidae</taxon>
        <taxon>Chaetothyriales</taxon>
        <taxon>Herpotrichiellaceae</taxon>
        <taxon>Exophiala</taxon>
    </lineage>
</organism>
<name>A0A0D1ZGD4_EXOME</name>
<dbReference type="EMBL" id="KN847522">
    <property type="protein sequence ID" value="KIV92894.1"/>
    <property type="molecule type" value="Genomic_DNA"/>
</dbReference>
<dbReference type="SUPFAM" id="SSF51735">
    <property type="entry name" value="NAD(P)-binding Rossmann-fold domains"/>
    <property type="match status" value="1"/>
</dbReference>
<proteinExistence type="inferred from homology"/>
<dbReference type="Pfam" id="PF13561">
    <property type="entry name" value="adh_short_C2"/>
    <property type="match status" value="1"/>
</dbReference>
<dbReference type="PANTHER" id="PTHR24321:SF8">
    <property type="entry name" value="ESTRADIOL 17-BETA-DEHYDROGENASE 8-RELATED"/>
    <property type="match status" value="1"/>
</dbReference>
<keyword evidence="2" id="KW-0521">NADP</keyword>
<evidence type="ECO:0000256" key="3">
    <source>
        <dbReference type="ARBA" id="ARBA00023002"/>
    </source>
</evidence>
<dbReference type="AlphaFoldDB" id="A0A0D1ZGD4"/>
<dbReference type="InterPro" id="IPR002347">
    <property type="entry name" value="SDR_fam"/>
</dbReference>
<dbReference type="PRINTS" id="PR00081">
    <property type="entry name" value="GDHRDH"/>
</dbReference>
<gene>
    <name evidence="4" type="ORF">PV10_04154</name>
</gene>
<dbReference type="InterPro" id="IPR020904">
    <property type="entry name" value="Sc_DH/Rdtase_CS"/>
</dbReference>
<dbReference type="VEuPathDB" id="FungiDB:PV10_04154"/>
<evidence type="ECO:0000256" key="1">
    <source>
        <dbReference type="ARBA" id="ARBA00006484"/>
    </source>
</evidence>
<evidence type="ECO:0000313" key="4">
    <source>
        <dbReference type="EMBL" id="KIV92894.1"/>
    </source>
</evidence>
<keyword evidence="5" id="KW-1185">Reference proteome</keyword>
<dbReference type="GeneID" id="27321999"/>
<protein>
    <submittedName>
        <fullName evidence="4">Uncharacterized protein</fullName>
    </submittedName>
</protein>
<dbReference type="CDD" id="cd05233">
    <property type="entry name" value="SDR_c"/>
    <property type="match status" value="1"/>
</dbReference>
<dbReference type="FunFam" id="3.40.50.720:FF:000084">
    <property type="entry name" value="Short-chain dehydrogenase reductase"/>
    <property type="match status" value="1"/>
</dbReference>
<dbReference type="OMA" id="VTEERCA"/>
<dbReference type="GO" id="GO:0016491">
    <property type="term" value="F:oxidoreductase activity"/>
    <property type="evidence" value="ECO:0007669"/>
    <property type="project" value="UniProtKB-KW"/>
</dbReference>